<protein>
    <submittedName>
        <fullName evidence="1">Uncharacterized protein</fullName>
    </submittedName>
</protein>
<evidence type="ECO:0000313" key="1">
    <source>
        <dbReference type="EMBL" id="KAB8247005.1"/>
    </source>
</evidence>
<dbReference type="VEuPathDB" id="FungiDB:F9C07_2138995"/>
<dbReference type="AlphaFoldDB" id="A0A5N6GYK6"/>
<name>A0A5N6GYK6_ASPFL</name>
<proteinExistence type="predicted"/>
<accession>A0A5N6GYK6</accession>
<gene>
    <name evidence="1" type="ORF">BDV35DRAFT_352579</name>
</gene>
<organism evidence="1">
    <name type="scientific">Aspergillus flavus</name>
    <dbReference type="NCBI Taxonomy" id="5059"/>
    <lineage>
        <taxon>Eukaryota</taxon>
        <taxon>Fungi</taxon>
        <taxon>Dikarya</taxon>
        <taxon>Ascomycota</taxon>
        <taxon>Pezizomycotina</taxon>
        <taxon>Eurotiomycetes</taxon>
        <taxon>Eurotiomycetidae</taxon>
        <taxon>Eurotiales</taxon>
        <taxon>Aspergillaceae</taxon>
        <taxon>Aspergillus</taxon>
        <taxon>Aspergillus subgen. Circumdati</taxon>
    </lineage>
</organism>
<reference evidence="1" key="1">
    <citation type="submission" date="2019-04" db="EMBL/GenBank/DDBJ databases">
        <title>Friends and foes A comparative genomics study of 23 Aspergillus species from section Flavi.</title>
        <authorList>
            <consortium name="DOE Joint Genome Institute"/>
            <person name="Kjaerbolling I."/>
            <person name="Vesth T."/>
            <person name="Frisvad J.C."/>
            <person name="Nybo J.L."/>
            <person name="Theobald S."/>
            <person name="Kildgaard S."/>
            <person name="Isbrandt T."/>
            <person name="Kuo A."/>
            <person name="Sato A."/>
            <person name="Lyhne E.K."/>
            <person name="Kogle M.E."/>
            <person name="Wiebenga A."/>
            <person name="Kun R.S."/>
            <person name="Lubbers R.J."/>
            <person name="Makela M.R."/>
            <person name="Barry K."/>
            <person name="Chovatia M."/>
            <person name="Clum A."/>
            <person name="Daum C."/>
            <person name="Haridas S."/>
            <person name="He G."/>
            <person name="LaButti K."/>
            <person name="Lipzen A."/>
            <person name="Mondo S."/>
            <person name="Riley R."/>
            <person name="Salamov A."/>
            <person name="Simmons B.A."/>
            <person name="Magnuson J.K."/>
            <person name="Henrissat B."/>
            <person name="Mortensen U.H."/>
            <person name="Larsen T.O."/>
            <person name="Devries R.P."/>
            <person name="Grigoriev I.V."/>
            <person name="Machida M."/>
            <person name="Baker S.E."/>
            <person name="Andersen M.R."/>
        </authorList>
    </citation>
    <scope>NUCLEOTIDE SEQUENCE [LARGE SCALE GENOMIC DNA]</scope>
    <source>
        <strain evidence="1">CBS 121.62</strain>
    </source>
</reference>
<sequence length="243" mass="27552">MEGTMIDRKVAYPEIFYVAHPPRPKTFQATRVLPRTILQIQQFHDRRTSPVLDVWQPSLLRSGLRRLLCGKLKFGMNELYASRREKHPTFSGKSTGIDGYNSEEEISDNSLLAIICQPRNNASESSREAVIHFQNCQSLVVSCLVPGHYLFSLEEGSHARTATWPNGIQHRHTTLEVTRFQSTYVLKALDQEGKELIVSTLVHGSITMTNERVLQLAFSGCVDSCDFVITLWSWVSINDGCKR</sequence>
<dbReference type="Proteomes" id="UP000325434">
    <property type="component" value="Unassembled WGS sequence"/>
</dbReference>
<dbReference type="EMBL" id="ML734594">
    <property type="protein sequence ID" value="KAB8247005.1"/>
    <property type="molecule type" value="Genomic_DNA"/>
</dbReference>